<gene>
    <name evidence="5" type="ORF">C1704_15465</name>
</gene>
<dbReference type="EMBL" id="PSNX01000015">
    <property type="protein sequence ID" value="PPE65334.1"/>
    <property type="molecule type" value="Genomic_DNA"/>
</dbReference>
<reference evidence="5 6" key="1">
    <citation type="submission" date="2018-02" db="EMBL/GenBank/DDBJ databases">
        <title>Reclassifiation of [Polyangium] brachysporum DSM 7029 as Guopingzhaonella breviflexa gen. nov., sp. nov., a member of the family Comamonadaceae.</title>
        <authorList>
            <person name="Tang B."/>
        </authorList>
    </citation>
    <scope>NUCLEOTIDE SEQUENCE [LARGE SCALE GENOMIC DNA]</scope>
    <source>
        <strain evidence="5 6">BCRC 80649</strain>
    </source>
</reference>
<dbReference type="PROSITE" id="PS01124">
    <property type="entry name" value="HTH_ARAC_FAMILY_2"/>
    <property type="match status" value="1"/>
</dbReference>
<dbReference type="AlphaFoldDB" id="A0A2S5SRL5"/>
<sequence>MEMTPTLSMGYVRAVFEASGTGETEAREALAEAGVSPALLQHAGARVTEEQFAALYRALVRRRDDEMLRFYSRPLRPGALKFTCLSLMDARNLQVALHRWTLFLRMLQDDFRLDVGVQDGWCRIALLRCEGAPPPSAVGDDLMLKLVHGVCSWLVGRKLPLERVDFAFSAPGFAEEYQSLYPGPVRFGQPVSALYLDATWLELPLRRSAHELPEFLRRAPEGWMFAEFRHERLSQLVRGHLSEHLLHGATAEAAARALNLSLRTLHRRLADEGTSFQRIKDELRRDLAVQKLTRTRESIASIGAELGFDSAASFHRAFRLWTGQTPGAYRQAGEAVGA</sequence>
<dbReference type="PANTHER" id="PTHR47894:SF1">
    <property type="entry name" value="HTH-TYPE TRANSCRIPTIONAL REGULATOR VQSM"/>
    <property type="match status" value="1"/>
</dbReference>
<evidence type="ECO:0000313" key="5">
    <source>
        <dbReference type="EMBL" id="PPE65334.1"/>
    </source>
</evidence>
<keyword evidence="1" id="KW-0805">Transcription regulation</keyword>
<dbReference type="GO" id="GO:0005829">
    <property type="term" value="C:cytosol"/>
    <property type="evidence" value="ECO:0007669"/>
    <property type="project" value="TreeGrafter"/>
</dbReference>
<proteinExistence type="predicted"/>
<comment type="caution">
    <text evidence="5">The sequence shown here is derived from an EMBL/GenBank/DDBJ whole genome shotgun (WGS) entry which is preliminary data.</text>
</comment>
<dbReference type="Proteomes" id="UP000238605">
    <property type="component" value="Unassembled WGS sequence"/>
</dbReference>
<evidence type="ECO:0000256" key="1">
    <source>
        <dbReference type="ARBA" id="ARBA00023015"/>
    </source>
</evidence>
<dbReference type="SUPFAM" id="SSF46689">
    <property type="entry name" value="Homeodomain-like"/>
    <property type="match status" value="1"/>
</dbReference>
<dbReference type="Pfam" id="PF12833">
    <property type="entry name" value="HTH_18"/>
    <property type="match status" value="1"/>
</dbReference>
<organism evidence="5 6">
    <name type="scientific">Caldimonas caldifontis</name>
    <dbReference type="NCBI Taxonomy" id="1452508"/>
    <lineage>
        <taxon>Bacteria</taxon>
        <taxon>Pseudomonadati</taxon>
        <taxon>Pseudomonadota</taxon>
        <taxon>Betaproteobacteria</taxon>
        <taxon>Burkholderiales</taxon>
        <taxon>Sphaerotilaceae</taxon>
        <taxon>Caldimonas</taxon>
    </lineage>
</organism>
<evidence type="ECO:0000259" key="4">
    <source>
        <dbReference type="PROSITE" id="PS01124"/>
    </source>
</evidence>
<evidence type="ECO:0000313" key="6">
    <source>
        <dbReference type="Proteomes" id="UP000238605"/>
    </source>
</evidence>
<dbReference type="InterPro" id="IPR009057">
    <property type="entry name" value="Homeodomain-like_sf"/>
</dbReference>
<feature type="domain" description="HTH araC/xylS-type" evidence="4">
    <location>
        <begin position="231"/>
        <end position="332"/>
    </location>
</feature>
<protein>
    <submittedName>
        <fullName evidence="5">AraC family transcriptional regulator</fullName>
    </submittedName>
</protein>
<dbReference type="Pfam" id="PF12625">
    <property type="entry name" value="Arabinose_bd"/>
    <property type="match status" value="1"/>
</dbReference>
<keyword evidence="3" id="KW-0804">Transcription</keyword>
<evidence type="ECO:0000256" key="3">
    <source>
        <dbReference type="ARBA" id="ARBA00023163"/>
    </source>
</evidence>
<name>A0A2S5SRL5_9BURK</name>
<dbReference type="GO" id="GO:0003700">
    <property type="term" value="F:DNA-binding transcription factor activity"/>
    <property type="evidence" value="ECO:0007669"/>
    <property type="project" value="InterPro"/>
</dbReference>
<dbReference type="SMART" id="SM00342">
    <property type="entry name" value="HTH_ARAC"/>
    <property type="match status" value="1"/>
</dbReference>
<dbReference type="PANTHER" id="PTHR47894">
    <property type="entry name" value="HTH-TYPE TRANSCRIPTIONAL REGULATOR GADX"/>
    <property type="match status" value="1"/>
</dbReference>
<keyword evidence="6" id="KW-1185">Reference proteome</keyword>
<evidence type="ECO:0000256" key="2">
    <source>
        <dbReference type="ARBA" id="ARBA00023125"/>
    </source>
</evidence>
<dbReference type="GO" id="GO:0000976">
    <property type="term" value="F:transcription cis-regulatory region binding"/>
    <property type="evidence" value="ECO:0007669"/>
    <property type="project" value="TreeGrafter"/>
</dbReference>
<dbReference type="InterPro" id="IPR018060">
    <property type="entry name" value="HTH_AraC"/>
</dbReference>
<dbReference type="InterPro" id="IPR032687">
    <property type="entry name" value="AraC-type_N"/>
</dbReference>
<keyword evidence="2" id="KW-0238">DNA-binding</keyword>
<dbReference type="Gene3D" id="1.10.10.60">
    <property type="entry name" value="Homeodomain-like"/>
    <property type="match status" value="1"/>
</dbReference>
<accession>A0A2S5SRL5</accession>